<dbReference type="Gene3D" id="3.30.1370.160">
    <property type="match status" value="1"/>
</dbReference>
<evidence type="ECO:0000256" key="1">
    <source>
        <dbReference type="PROSITE-ProRule" id="PRU00182"/>
    </source>
</evidence>
<protein>
    <submittedName>
        <fullName evidence="3">RNA-binding protein</fullName>
    </submittedName>
</protein>
<dbReference type="SUPFAM" id="SSF55174">
    <property type="entry name" value="Alpha-L RNA-binding motif"/>
    <property type="match status" value="1"/>
</dbReference>
<dbReference type="Proteomes" id="UP000823844">
    <property type="component" value="Unassembled WGS sequence"/>
</dbReference>
<dbReference type="Gene3D" id="3.30.70.330">
    <property type="match status" value="1"/>
</dbReference>
<sequence length="266" mass="30586">MDKRQASSFYPHFSHDERPTVDKFVGLFNSLIFKSQPILTDFLNPGELDILKTVVGNDVFVFDFGGYQHAEKKRIYLTQEWENLNPQDFQIQAFKIDYAAKFNSLTHSSILGSLANSGVKTDTFGDIITDGNGNWQFFAKKELLDFFCEQIDRIGLVSVKIIPIEFSEVIEPEDDSVEKSIVVSSLRMDAILAGIIKDSRTRIKQLIEDKQQVKLNWHESTNSNIMINVNDVLSFRHFGRIKIINISSTKKGKYRVVLKLWQTKRK</sequence>
<keyword evidence="1" id="KW-0694">RNA-binding</keyword>
<dbReference type="InterPro" id="IPR012677">
    <property type="entry name" value="Nucleotide-bd_a/b_plait_sf"/>
</dbReference>
<dbReference type="GO" id="GO:0003723">
    <property type="term" value="F:RNA binding"/>
    <property type="evidence" value="ECO:0007669"/>
    <property type="project" value="UniProtKB-KW"/>
</dbReference>
<reference evidence="3" key="2">
    <citation type="submission" date="2021-04" db="EMBL/GenBank/DDBJ databases">
        <authorList>
            <person name="Gilroy R."/>
        </authorList>
    </citation>
    <scope>NUCLEOTIDE SEQUENCE</scope>
    <source>
        <strain evidence="3">F6-686</strain>
    </source>
</reference>
<organism evidence="3 4">
    <name type="scientific">Candidatus Lactobacillus pullistercoris</name>
    <dbReference type="NCBI Taxonomy" id="2838636"/>
    <lineage>
        <taxon>Bacteria</taxon>
        <taxon>Bacillati</taxon>
        <taxon>Bacillota</taxon>
        <taxon>Bacilli</taxon>
        <taxon>Lactobacillales</taxon>
        <taxon>Lactobacillaceae</taxon>
        <taxon>Lactobacillus</taxon>
    </lineage>
</organism>
<dbReference type="AlphaFoldDB" id="A0A9E2KQJ4"/>
<evidence type="ECO:0000313" key="3">
    <source>
        <dbReference type="EMBL" id="MBU3828161.1"/>
    </source>
</evidence>
<accession>A0A9E2KQJ4</accession>
<dbReference type="CDD" id="cd00165">
    <property type="entry name" value="S4"/>
    <property type="match status" value="1"/>
</dbReference>
<comment type="caution">
    <text evidence="3">The sequence shown here is derived from an EMBL/GenBank/DDBJ whole genome shotgun (WGS) entry which is preliminary data.</text>
</comment>
<dbReference type="InterPro" id="IPR040591">
    <property type="entry name" value="RqcP2_RBD"/>
</dbReference>
<evidence type="ECO:0000259" key="2">
    <source>
        <dbReference type="Pfam" id="PF17774"/>
    </source>
</evidence>
<name>A0A9E2KQJ4_9LACO</name>
<dbReference type="Pfam" id="PF17774">
    <property type="entry name" value="YlmH_RBD"/>
    <property type="match status" value="1"/>
</dbReference>
<gene>
    <name evidence="3" type="ORF">H9806_03275</name>
</gene>
<reference evidence="3" key="1">
    <citation type="journal article" date="2021" name="PeerJ">
        <title>Extensive microbial diversity within the chicken gut microbiome revealed by metagenomics and culture.</title>
        <authorList>
            <person name="Gilroy R."/>
            <person name="Ravi A."/>
            <person name="Getino M."/>
            <person name="Pursley I."/>
            <person name="Horton D.L."/>
            <person name="Alikhan N.F."/>
            <person name="Baker D."/>
            <person name="Gharbi K."/>
            <person name="Hall N."/>
            <person name="Watson M."/>
            <person name="Adriaenssens E.M."/>
            <person name="Foster-Nyarko E."/>
            <person name="Jarju S."/>
            <person name="Secka A."/>
            <person name="Antonio M."/>
            <person name="Oren A."/>
            <person name="Chaudhuri R.R."/>
            <person name="La Ragione R."/>
            <person name="Hildebrand F."/>
            <person name="Pallen M.J."/>
        </authorList>
    </citation>
    <scope>NUCLEOTIDE SEQUENCE</scope>
    <source>
        <strain evidence="3">F6-686</strain>
    </source>
</reference>
<dbReference type="PROSITE" id="PS50889">
    <property type="entry name" value="S4"/>
    <property type="match status" value="1"/>
</dbReference>
<dbReference type="PANTHER" id="PTHR13633">
    <property type="entry name" value="MITOCHONDRIAL TRANSCRIPTION RESCUE FACTOR 1"/>
    <property type="match status" value="1"/>
</dbReference>
<dbReference type="EMBL" id="JAHLFT010000039">
    <property type="protein sequence ID" value="MBU3828161.1"/>
    <property type="molecule type" value="Genomic_DNA"/>
</dbReference>
<feature type="domain" description="Ribosome-associated protein quality control protein P2 RNA-binding" evidence="2">
    <location>
        <begin position="87"/>
        <end position="167"/>
    </location>
</feature>
<evidence type="ECO:0000313" key="4">
    <source>
        <dbReference type="Proteomes" id="UP000823844"/>
    </source>
</evidence>
<proteinExistence type="predicted"/>
<dbReference type="PANTHER" id="PTHR13633:SF3">
    <property type="entry name" value="MITOCHONDRIAL TRANSCRIPTION RESCUE FACTOR 1"/>
    <property type="match status" value="1"/>
</dbReference>